<dbReference type="PANTHER" id="PTHR34405">
    <property type="entry name" value="CRISPR-ASSOCIATED ENDORIBONUCLEASE CAS2"/>
    <property type="match status" value="1"/>
</dbReference>
<dbReference type="HAMAP" id="MF_01471">
    <property type="entry name" value="Cas2"/>
    <property type="match status" value="1"/>
</dbReference>
<comment type="function">
    <text evidence="9">CRISPR (clustered regularly interspaced short palindromic repeat), is an adaptive immune system that provides protection against mobile genetic elements (viruses, transposable elements and conjugative plasmids). CRISPR clusters contain sequences complementary to antecedent mobile elements and target invading nucleic acids. CRISPR clusters are transcribed and processed into CRISPR RNA (crRNA). Functions as a ssRNA-specific endoribonuclease. Involved in the integration of spacer DNA into the CRISPR cassette.</text>
</comment>
<comment type="caution">
    <text evidence="10">The sequence shown here is derived from an EMBL/GenBank/DDBJ whole genome shotgun (WGS) entry which is preliminary data.</text>
</comment>
<feature type="binding site" evidence="9">
    <location>
        <position position="14"/>
    </location>
    <ligand>
        <name>Mg(2+)</name>
        <dbReference type="ChEBI" id="CHEBI:18420"/>
        <note>catalytic</note>
    </ligand>
</feature>
<evidence type="ECO:0000256" key="7">
    <source>
        <dbReference type="ARBA" id="ARBA00022842"/>
    </source>
</evidence>
<evidence type="ECO:0000256" key="8">
    <source>
        <dbReference type="ARBA" id="ARBA00023118"/>
    </source>
</evidence>
<dbReference type="InterPro" id="IPR021127">
    <property type="entry name" value="CRISPR_associated_Cas2"/>
</dbReference>
<keyword evidence="7 9" id="KW-0460">Magnesium</keyword>
<keyword evidence="11" id="KW-1185">Reference proteome</keyword>
<proteinExistence type="inferred from homology"/>
<comment type="similarity">
    <text evidence="2 9">Belongs to the CRISPR-associated endoribonuclease Cas2 protein family.</text>
</comment>
<dbReference type="SUPFAM" id="SSF143430">
    <property type="entry name" value="TTP0101/SSO1404-like"/>
    <property type="match status" value="1"/>
</dbReference>
<dbReference type="Proteomes" id="UP001516061">
    <property type="component" value="Unassembled WGS sequence"/>
</dbReference>
<accession>A0ABX2G9A6</accession>
<keyword evidence="5 9" id="KW-0255">Endonuclease</keyword>
<dbReference type="EC" id="3.1.-.-" evidence="9"/>
<gene>
    <name evidence="9" type="primary">cas2</name>
    <name evidence="10" type="ORF">HNQ01_003809</name>
</gene>
<comment type="subunit">
    <text evidence="9">Homodimer, forms a heterotetramer with a Cas1 homodimer.</text>
</comment>
<evidence type="ECO:0000256" key="2">
    <source>
        <dbReference type="ARBA" id="ARBA00009959"/>
    </source>
</evidence>
<reference evidence="10 11" key="1">
    <citation type="submission" date="2020-05" db="EMBL/GenBank/DDBJ databases">
        <title>Genomic Encyclopedia of Type Strains, Phase IV (KMG-V): Genome sequencing to study the core and pangenomes of soil and plant-associated prokaryotes.</title>
        <authorList>
            <person name="Whitman W."/>
        </authorList>
    </citation>
    <scope>NUCLEOTIDE SEQUENCE [LARGE SCALE GENOMIC DNA]</scope>
    <source>
        <strain evidence="10 11">C29</strain>
    </source>
</reference>
<dbReference type="InterPro" id="IPR019199">
    <property type="entry name" value="Virulence_VapD/CRISPR_Cas2"/>
</dbReference>
<dbReference type="EMBL" id="JABSNM010000022">
    <property type="protein sequence ID" value="NRT58043.1"/>
    <property type="molecule type" value="Genomic_DNA"/>
</dbReference>
<keyword evidence="6 9" id="KW-0378">Hydrolase</keyword>
<evidence type="ECO:0000256" key="3">
    <source>
        <dbReference type="ARBA" id="ARBA00022722"/>
    </source>
</evidence>
<dbReference type="CDD" id="cd09725">
    <property type="entry name" value="Cas2_I_II_III"/>
    <property type="match status" value="1"/>
</dbReference>
<comment type="cofactor">
    <cofactor evidence="1 9">
        <name>Mg(2+)</name>
        <dbReference type="ChEBI" id="CHEBI:18420"/>
    </cofactor>
</comment>
<keyword evidence="4 9" id="KW-0479">Metal-binding</keyword>
<evidence type="ECO:0000313" key="10">
    <source>
        <dbReference type="EMBL" id="NRT58043.1"/>
    </source>
</evidence>
<evidence type="ECO:0000256" key="9">
    <source>
        <dbReference type="HAMAP-Rule" id="MF_01471"/>
    </source>
</evidence>
<dbReference type="RefSeq" id="WP_173807072.1">
    <property type="nucleotide sequence ID" value="NZ_JABSNM010000022.1"/>
</dbReference>
<keyword evidence="8 9" id="KW-0051">Antiviral defense</keyword>
<sequence>MSLHDPVRWVVCYDIRDARRGLRVLRFMKDQGLPLQYSVFVVEASAARMHQLLRELEALIAPGVDDVRAYRWPEHAEAHEFGCPRVPDGIVIRSCDPAPPLTRPRARVVAIPVA</sequence>
<dbReference type="Gene3D" id="3.30.70.240">
    <property type="match status" value="1"/>
</dbReference>
<evidence type="ECO:0000256" key="6">
    <source>
        <dbReference type="ARBA" id="ARBA00022801"/>
    </source>
</evidence>
<evidence type="ECO:0000313" key="11">
    <source>
        <dbReference type="Proteomes" id="UP001516061"/>
    </source>
</evidence>
<organism evidence="10 11">
    <name type="scientific">Sphaerotilus uruguayifluvii</name>
    <dbReference type="NCBI Taxonomy" id="2735897"/>
    <lineage>
        <taxon>Bacteria</taxon>
        <taxon>Pseudomonadati</taxon>
        <taxon>Pseudomonadota</taxon>
        <taxon>Betaproteobacteria</taxon>
        <taxon>Burkholderiales</taxon>
        <taxon>Sphaerotilaceae</taxon>
        <taxon>Sphaerotilus</taxon>
    </lineage>
</organism>
<protein>
    <recommendedName>
        <fullName evidence="9">CRISPR-associated endoribonuclease Cas2</fullName>
        <ecNumber evidence="9">3.1.-.-</ecNumber>
    </recommendedName>
</protein>
<evidence type="ECO:0000256" key="5">
    <source>
        <dbReference type="ARBA" id="ARBA00022759"/>
    </source>
</evidence>
<dbReference type="PANTHER" id="PTHR34405:SF3">
    <property type="entry name" value="CRISPR-ASSOCIATED ENDORIBONUCLEASE CAS2 3"/>
    <property type="match status" value="1"/>
</dbReference>
<evidence type="ECO:0000256" key="1">
    <source>
        <dbReference type="ARBA" id="ARBA00001946"/>
    </source>
</evidence>
<dbReference type="NCBIfam" id="TIGR01573">
    <property type="entry name" value="cas2"/>
    <property type="match status" value="1"/>
</dbReference>
<dbReference type="Pfam" id="PF09827">
    <property type="entry name" value="CRISPR_Cas2"/>
    <property type="match status" value="1"/>
</dbReference>
<name>A0ABX2G9A6_9BURK</name>
<keyword evidence="3 9" id="KW-0540">Nuclease</keyword>
<evidence type="ECO:0000256" key="4">
    <source>
        <dbReference type="ARBA" id="ARBA00022723"/>
    </source>
</evidence>